<dbReference type="AlphaFoldDB" id="A0A437M3Q2"/>
<dbReference type="PANTHER" id="PTHR30336">
    <property type="entry name" value="INNER MEMBRANE PROTEIN, PROBABLE PERMEASE"/>
    <property type="match status" value="1"/>
</dbReference>
<keyword evidence="1" id="KW-1133">Transmembrane helix</keyword>
<dbReference type="GO" id="GO:0000270">
    <property type="term" value="P:peptidoglycan metabolic process"/>
    <property type="evidence" value="ECO:0007669"/>
    <property type="project" value="TreeGrafter"/>
</dbReference>
<dbReference type="CDD" id="cd06259">
    <property type="entry name" value="YdcF-like"/>
    <property type="match status" value="1"/>
</dbReference>
<dbReference type="RefSeq" id="WP_127789191.1">
    <property type="nucleotide sequence ID" value="NZ_SACL01000007.1"/>
</dbReference>
<evidence type="ECO:0000256" key="1">
    <source>
        <dbReference type="SAM" id="Phobius"/>
    </source>
</evidence>
<proteinExistence type="predicted"/>
<keyword evidence="1" id="KW-0472">Membrane</keyword>
<dbReference type="GO" id="GO:0043164">
    <property type="term" value="P:Gram-negative-bacterium-type cell wall biogenesis"/>
    <property type="evidence" value="ECO:0007669"/>
    <property type="project" value="TreeGrafter"/>
</dbReference>
<dbReference type="EMBL" id="SACL01000007">
    <property type="protein sequence ID" value="RVT92337.1"/>
    <property type="molecule type" value="Genomic_DNA"/>
</dbReference>
<comment type="caution">
    <text evidence="3">The sequence shown here is derived from an EMBL/GenBank/DDBJ whole genome shotgun (WGS) entry which is preliminary data.</text>
</comment>
<dbReference type="PANTHER" id="PTHR30336:SF4">
    <property type="entry name" value="ENVELOPE BIOGENESIS FACTOR ELYC"/>
    <property type="match status" value="1"/>
</dbReference>
<evidence type="ECO:0000313" key="3">
    <source>
        <dbReference type="EMBL" id="RVT92337.1"/>
    </source>
</evidence>
<keyword evidence="1" id="KW-0812">Transmembrane</keyword>
<gene>
    <name evidence="3" type="ORF">EOD42_19200</name>
</gene>
<dbReference type="GO" id="GO:0005886">
    <property type="term" value="C:plasma membrane"/>
    <property type="evidence" value="ECO:0007669"/>
    <property type="project" value="TreeGrafter"/>
</dbReference>
<name>A0A437M3Q2_9PROT</name>
<feature type="domain" description="DUF218" evidence="2">
    <location>
        <begin position="83"/>
        <end position="250"/>
    </location>
</feature>
<evidence type="ECO:0000259" key="2">
    <source>
        <dbReference type="Pfam" id="PF02698"/>
    </source>
</evidence>
<feature type="transmembrane region" description="Helical" evidence="1">
    <location>
        <begin position="46"/>
        <end position="66"/>
    </location>
</feature>
<feature type="transmembrane region" description="Helical" evidence="1">
    <location>
        <begin position="12"/>
        <end position="34"/>
    </location>
</feature>
<dbReference type="InterPro" id="IPR051599">
    <property type="entry name" value="Cell_Envelope_Assoc"/>
</dbReference>
<dbReference type="Proteomes" id="UP000282957">
    <property type="component" value="Unassembled WGS sequence"/>
</dbReference>
<dbReference type="InterPro" id="IPR003848">
    <property type="entry name" value="DUF218"/>
</dbReference>
<dbReference type="Pfam" id="PF02698">
    <property type="entry name" value="DUF218"/>
    <property type="match status" value="1"/>
</dbReference>
<dbReference type="InterPro" id="IPR014729">
    <property type="entry name" value="Rossmann-like_a/b/a_fold"/>
</dbReference>
<dbReference type="Gene3D" id="3.40.50.620">
    <property type="entry name" value="HUPs"/>
    <property type="match status" value="1"/>
</dbReference>
<keyword evidence="4" id="KW-1185">Reference proteome</keyword>
<organism evidence="3 4">
    <name type="scientific">Rhodovarius crocodyli</name>
    <dbReference type="NCBI Taxonomy" id="1979269"/>
    <lineage>
        <taxon>Bacteria</taxon>
        <taxon>Pseudomonadati</taxon>
        <taxon>Pseudomonadota</taxon>
        <taxon>Alphaproteobacteria</taxon>
        <taxon>Acetobacterales</taxon>
        <taxon>Roseomonadaceae</taxon>
        <taxon>Rhodovarius</taxon>
    </lineage>
</organism>
<protein>
    <submittedName>
        <fullName evidence="3">YdcF family protein</fullName>
    </submittedName>
</protein>
<accession>A0A437M3Q2</accession>
<dbReference type="OrthoDB" id="9809813at2"/>
<reference evidence="3 4" key="1">
    <citation type="submission" date="2019-01" db="EMBL/GenBank/DDBJ databases">
        <authorList>
            <person name="Chen W.-M."/>
        </authorList>
    </citation>
    <scope>NUCLEOTIDE SEQUENCE [LARGE SCALE GENOMIC DNA]</scope>
    <source>
        <strain evidence="3 4">CCP-6</strain>
    </source>
</reference>
<evidence type="ECO:0000313" key="4">
    <source>
        <dbReference type="Proteomes" id="UP000282957"/>
    </source>
</evidence>
<sequence length="267" mass="28867">MLNDALFYLSKAFWAVARPNTLALVLAVLGMALLWRGRRWGRWPALLGLGWFVAIAATPLATWLTWPLEDRFARPAEPPARVDGVVVLGGAVDVELTAARGLPALNGAAERMTEAVALSRRYPQARILFTGGAPNPLGGELTESGAARLIFEGLGLSGPRVLYETTARNTHENAVASLALARPQPGETWLLITSASHMPRSMGVFRRAGWTGIVAWPVNYSTGTTSMSAFDTPFGQRLSQAEWALREFTGLVAYRLLGRTDALFPAP</sequence>